<name>A0ABV8UAT1_9PROT</name>
<sequence>MTEFWQNLTARERAMVTIAGALAVFVFGYFALVRPLVAYERTSESALKRAQAVYQQIAQGAAEVEAARGTKPGRPGAKESLRVAVAQTARDSGVAISRLQPGADGALTVWVESVPSAVFFRWLQELGSAHGIAPVKVLAQKTSAEGRVRVQLEFRGA</sequence>
<dbReference type="Proteomes" id="UP001595776">
    <property type="component" value="Unassembled WGS sequence"/>
</dbReference>
<evidence type="ECO:0000256" key="3">
    <source>
        <dbReference type="ARBA" id="ARBA00022448"/>
    </source>
</evidence>
<organism evidence="11 12">
    <name type="scientific">Kordiimonas lipolytica</name>
    <dbReference type="NCBI Taxonomy" id="1662421"/>
    <lineage>
        <taxon>Bacteria</taxon>
        <taxon>Pseudomonadati</taxon>
        <taxon>Pseudomonadota</taxon>
        <taxon>Alphaproteobacteria</taxon>
        <taxon>Kordiimonadales</taxon>
        <taxon>Kordiimonadaceae</taxon>
        <taxon>Kordiimonas</taxon>
    </lineage>
</organism>
<keyword evidence="5" id="KW-0997">Cell inner membrane</keyword>
<keyword evidence="8 10" id="KW-1133">Transmembrane helix</keyword>
<evidence type="ECO:0000256" key="8">
    <source>
        <dbReference type="ARBA" id="ARBA00022989"/>
    </source>
</evidence>
<dbReference type="SUPFAM" id="SSF103054">
    <property type="entry name" value="General secretion pathway protein M, EpsM"/>
    <property type="match status" value="1"/>
</dbReference>
<feature type="transmembrane region" description="Helical" evidence="10">
    <location>
        <begin position="14"/>
        <end position="33"/>
    </location>
</feature>
<reference evidence="12" key="1">
    <citation type="journal article" date="2019" name="Int. J. Syst. Evol. Microbiol.">
        <title>The Global Catalogue of Microorganisms (GCM) 10K type strain sequencing project: providing services to taxonomists for standard genome sequencing and annotation.</title>
        <authorList>
            <consortium name="The Broad Institute Genomics Platform"/>
            <consortium name="The Broad Institute Genome Sequencing Center for Infectious Disease"/>
            <person name="Wu L."/>
            <person name="Ma J."/>
        </authorList>
    </citation>
    <scope>NUCLEOTIDE SEQUENCE [LARGE SCALE GENOMIC DNA]</scope>
    <source>
        <strain evidence="12">CGMCC 1.15304</strain>
    </source>
</reference>
<keyword evidence="9 10" id="KW-0472">Membrane</keyword>
<evidence type="ECO:0000256" key="10">
    <source>
        <dbReference type="SAM" id="Phobius"/>
    </source>
</evidence>
<evidence type="ECO:0000256" key="2">
    <source>
        <dbReference type="ARBA" id="ARBA00010637"/>
    </source>
</evidence>
<evidence type="ECO:0000256" key="9">
    <source>
        <dbReference type="ARBA" id="ARBA00023136"/>
    </source>
</evidence>
<evidence type="ECO:0000256" key="6">
    <source>
        <dbReference type="ARBA" id="ARBA00022692"/>
    </source>
</evidence>
<dbReference type="Gene3D" id="3.30.1360.100">
    <property type="entry name" value="General secretion pathway protein M, EpsM"/>
    <property type="match status" value="1"/>
</dbReference>
<dbReference type="EMBL" id="JBHSCR010000005">
    <property type="protein sequence ID" value="MFC4348027.1"/>
    <property type="molecule type" value="Genomic_DNA"/>
</dbReference>
<keyword evidence="3" id="KW-0813">Transport</keyword>
<gene>
    <name evidence="11" type="primary">gspM</name>
    <name evidence="11" type="ORF">ACFO5Q_09245</name>
</gene>
<keyword evidence="7" id="KW-0653">Protein transport</keyword>
<evidence type="ECO:0000313" key="12">
    <source>
        <dbReference type="Proteomes" id="UP001595776"/>
    </source>
</evidence>
<evidence type="ECO:0000256" key="4">
    <source>
        <dbReference type="ARBA" id="ARBA00022475"/>
    </source>
</evidence>
<dbReference type="RefSeq" id="WP_068151778.1">
    <property type="nucleotide sequence ID" value="NZ_JBHSCR010000005.1"/>
</dbReference>
<dbReference type="Pfam" id="PF04612">
    <property type="entry name" value="T2SSM"/>
    <property type="match status" value="1"/>
</dbReference>
<comment type="similarity">
    <text evidence="2">Belongs to the GSP M family.</text>
</comment>
<protein>
    <submittedName>
        <fullName evidence="11">Type II secretion system protein GspM</fullName>
    </submittedName>
</protein>
<keyword evidence="12" id="KW-1185">Reference proteome</keyword>
<keyword evidence="4" id="KW-1003">Cell membrane</keyword>
<comment type="subcellular location">
    <subcellularLocation>
        <location evidence="1">Cell inner membrane</location>
        <topology evidence="1">Single-pass membrane protein</topology>
    </subcellularLocation>
</comment>
<dbReference type="InterPro" id="IPR023229">
    <property type="entry name" value="T2SS_M_periplasmic_sf"/>
</dbReference>
<comment type="caution">
    <text evidence="11">The sequence shown here is derived from an EMBL/GenBank/DDBJ whole genome shotgun (WGS) entry which is preliminary data.</text>
</comment>
<evidence type="ECO:0000256" key="5">
    <source>
        <dbReference type="ARBA" id="ARBA00022519"/>
    </source>
</evidence>
<evidence type="ECO:0000256" key="7">
    <source>
        <dbReference type="ARBA" id="ARBA00022927"/>
    </source>
</evidence>
<evidence type="ECO:0000256" key="1">
    <source>
        <dbReference type="ARBA" id="ARBA00004377"/>
    </source>
</evidence>
<proteinExistence type="inferred from homology"/>
<keyword evidence="6 10" id="KW-0812">Transmembrane</keyword>
<accession>A0ABV8UAT1</accession>
<dbReference type="InterPro" id="IPR007690">
    <property type="entry name" value="T2SS_GspM"/>
</dbReference>
<evidence type="ECO:0000313" key="11">
    <source>
        <dbReference type="EMBL" id="MFC4348027.1"/>
    </source>
</evidence>